<reference evidence="2" key="1">
    <citation type="submission" date="2023-06" db="EMBL/GenBank/DDBJ databases">
        <title>Genome-scale phylogeny and comparative genomics of the fungal order Sordariales.</title>
        <authorList>
            <consortium name="Lawrence Berkeley National Laboratory"/>
            <person name="Hensen N."/>
            <person name="Bonometti L."/>
            <person name="Westerberg I."/>
            <person name="Brannstrom I.O."/>
            <person name="Guillou S."/>
            <person name="Cros-Aarteil S."/>
            <person name="Calhoun S."/>
            <person name="Haridas S."/>
            <person name="Kuo A."/>
            <person name="Mondo S."/>
            <person name="Pangilinan J."/>
            <person name="Riley R."/>
            <person name="Labutti K."/>
            <person name="Andreopoulos B."/>
            <person name="Lipzen A."/>
            <person name="Chen C."/>
            <person name="Yanf M."/>
            <person name="Daum C."/>
            <person name="Ng V."/>
            <person name="Clum A."/>
            <person name="Steindorff A."/>
            <person name="Ohm R."/>
            <person name="Martin F."/>
            <person name="Silar P."/>
            <person name="Natvig D."/>
            <person name="Lalanne C."/>
            <person name="Gautier V."/>
            <person name="Ament-Velasquez S.L."/>
            <person name="Kruys A."/>
            <person name="Hutchinson M.I."/>
            <person name="Powell A.J."/>
            <person name="Barry K."/>
            <person name="Miller A.N."/>
            <person name="Grigoriev I.V."/>
            <person name="Debuchy R."/>
            <person name="Gladieux P."/>
            <person name="Thoren M.H."/>
            <person name="Johannesson H."/>
        </authorList>
    </citation>
    <scope>NUCLEOTIDE SEQUENCE</scope>
    <source>
        <strain evidence="2">CBS 606.72</strain>
    </source>
</reference>
<sequence length="218" mass="24225">MQCSPVGRFRASPHCMSVQVRSRTAEVRDTGWMQPASGSPNCRLPGLGRVVWCDRRLMCAEGPGRFQSVFFQSQAVDAGAPVAKQARPVGRVSSTAVELPEMPGSRGTVLTLQGQEPPPPPPHIQDGNAHHRYDRLLCRRRLRPTRLRLAVSAITGSGLRTLKHAQLIDVSGREAKPTNPLESGDGRHIRLWTASLFQRRLSHRFRALLLVQQICKLY</sequence>
<evidence type="ECO:0000256" key="1">
    <source>
        <dbReference type="SAM" id="MobiDB-lite"/>
    </source>
</evidence>
<proteinExistence type="predicted"/>
<keyword evidence="3" id="KW-1185">Reference proteome</keyword>
<organism evidence="2 3">
    <name type="scientific">Immersiella caudata</name>
    <dbReference type="NCBI Taxonomy" id="314043"/>
    <lineage>
        <taxon>Eukaryota</taxon>
        <taxon>Fungi</taxon>
        <taxon>Dikarya</taxon>
        <taxon>Ascomycota</taxon>
        <taxon>Pezizomycotina</taxon>
        <taxon>Sordariomycetes</taxon>
        <taxon>Sordariomycetidae</taxon>
        <taxon>Sordariales</taxon>
        <taxon>Lasiosphaeriaceae</taxon>
        <taxon>Immersiella</taxon>
    </lineage>
</organism>
<protein>
    <submittedName>
        <fullName evidence="2">Uncharacterized protein</fullName>
    </submittedName>
</protein>
<name>A0AA40BX19_9PEZI</name>
<comment type="caution">
    <text evidence="2">The sequence shown here is derived from an EMBL/GenBank/DDBJ whole genome shotgun (WGS) entry which is preliminary data.</text>
</comment>
<evidence type="ECO:0000313" key="2">
    <source>
        <dbReference type="EMBL" id="KAK0616672.1"/>
    </source>
</evidence>
<accession>A0AA40BX19</accession>
<feature type="region of interest" description="Disordered" evidence="1">
    <location>
        <begin position="93"/>
        <end position="128"/>
    </location>
</feature>
<gene>
    <name evidence="2" type="ORF">B0T14DRAFT_250877</name>
</gene>
<dbReference type="Proteomes" id="UP001175000">
    <property type="component" value="Unassembled WGS sequence"/>
</dbReference>
<dbReference type="EMBL" id="JAULSU010000005">
    <property type="protein sequence ID" value="KAK0616672.1"/>
    <property type="molecule type" value="Genomic_DNA"/>
</dbReference>
<dbReference type="AlphaFoldDB" id="A0AA40BX19"/>
<evidence type="ECO:0000313" key="3">
    <source>
        <dbReference type="Proteomes" id="UP001175000"/>
    </source>
</evidence>